<dbReference type="EMBL" id="CP010827">
    <property type="protein sequence ID" value="AJI79316.1"/>
    <property type="molecule type" value="Genomic_DNA"/>
</dbReference>
<gene>
    <name evidence="1" type="ORF">CSING_08985</name>
</gene>
<evidence type="ECO:0000313" key="1">
    <source>
        <dbReference type="EMBL" id="AJI79316.1"/>
    </source>
</evidence>
<protein>
    <submittedName>
        <fullName evidence="1">Uncharacterized protein</fullName>
    </submittedName>
</protein>
<proteinExistence type="predicted"/>
<reference evidence="1 2" key="1">
    <citation type="journal article" date="2015" name="Genome Announc.">
        <title>Complete Genome Sequence and Annotation of Corynebacterium singulare DSM 44357, Isolated from a Human Semen Specimen.</title>
        <authorList>
            <person name="Merten M."/>
            <person name="Brinkrolf K."/>
            <person name="Albersmeier A."/>
            <person name="Kutter Y."/>
            <person name="Ruckert C."/>
            <person name="Tauch A."/>
        </authorList>
    </citation>
    <scope>NUCLEOTIDE SEQUENCE [LARGE SCALE GENOMIC DNA]</scope>
    <source>
        <strain evidence="1">IBS B52218</strain>
    </source>
</reference>
<sequence>MASLVITVVCAVGGLGYLVADWWRARVGKKRVQRHARCKGIAYSIARAAAGWL</sequence>
<name>A0A0B6F5L0_9CORY</name>
<dbReference type="HOGENOM" id="CLU_3060648_0_0_11"/>
<organism evidence="1 2">
    <name type="scientific">Corynebacterium singulare</name>
    <dbReference type="NCBI Taxonomy" id="161899"/>
    <lineage>
        <taxon>Bacteria</taxon>
        <taxon>Bacillati</taxon>
        <taxon>Actinomycetota</taxon>
        <taxon>Actinomycetes</taxon>
        <taxon>Mycobacteriales</taxon>
        <taxon>Corynebacteriaceae</taxon>
        <taxon>Corynebacterium</taxon>
    </lineage>
</organism>
<evidence type="ECO:0000313" key="2">
    <source>
        <dbReference type="Proteomes" id="UP000031890"/>
    </source>
</evidence>
<dbReference type="KEGG" id="csx:CSING_08985"/>
<dbReference type="Proteomes" id="UP000031890">
    <property type="component" value="Chromosome"/>
</dbReference>
<accession>A0A0B6F5L0</accession>
<dbReference type="AlphaFoldDB" id="A0A0B6F5L0"/>